<dbReference type="CDD" id="cd03467">
    <property type="entry name" value="Rieske"/>
    <property type="match status" value="1"/>
</dbReference>
<keyword evidence="2" id="KW-0001">2Fe-2S</keyword>
<dbReference type="SUPFAM" id="SSF50022">
    <property type="entry name" value="ISP domain"/>
    <property type="match status" value="1"/>
</dbReference>
<evidence type="ECO:0000256" key="2">
    <source>
        <dbReference type="ARBA" id="ARBA00022714"/>
    </source>
</evidence>
<dbReference type="PIRSF" id="PIRSF500061">
    <property type="entry name" value="GOGAT_lg2_archl"/>
    <property type="match status" value="1"/>
</dbReference>
<dbReference type="GO" id="GO:0004355">
    <property type="term" value="F:glutamate synthase (NADPH) activity"/>
    <property type="evidence" value="ECO:0007669"/>
    <property type="project" value="UniProtKB-EC"/>
</dbReference>
<keyword evidence="3" id="KW-0479">Metal-binding</keyword>
<dbReference type="InterPro" id="IPR017941">
    <property type="entry name" value="Rieske_2Fe-2S"/>
</dbReference>
<organism evidence="9 10">
    <name type="scientific">Enhygromyxa salina</name>
    <dbReference type="NCBI Taxonomy" id="215803"/>
    <lineage>
        <taxon>Bacteria</taxon>
        <taxon>Pseudomonadati</taxon>
        <taxon>Myxococcota</taxon>
        <taxon>Polyangia</taxon>
        <taxon>Nannocystales</taxon>
        <taxon>Nannocystaceae</taxon>
        <taxon>Enhygromyxa</taxon>
    </lineage>
</organism>
<dbReference type="CDD" id="cd02808">
    <property type="entry name" value="GltS_FMN"/>
    <property type="match status" value="1"/>
</dbReference>
<dbReference type="Pfam" id="PF01645">
    <property type="entry name" value="Glu_synthase"/>
    <property type="match status" value="1"/>
</dbReference>
<proteinExistence type="inferred from homology"/>
<dbReference type="AlphaFoldDB" id="A0A2S9Y4J7"/>
<dbReference type="InterPro" id="IPR036922">
    <property type="entry name" value="Rieske_2Fe-2S_sf"/>
</dbReference>
<dbReference type="InterPro" id="IPR013785">
    <property type="entry name" value="Aldolase_TIM"/>
</dbReference>
<dbReference type="PROSITE" id="PS51296">
    <property type="entry name" value="RIESKE"/>
    <property type="match status" value="1"/>
</dbReference>
<evidence type="ECO:0000313" key="10">
    <source>
        <dbReference type="Proteomes" id="UP000237968"/>
    </source>
</evidence>
<dbReference type="PIRSF" id="PIRSF006429">
    <property type="entry name" value="GOGAT_lg_2"/>
    <property type="match status" value="1"/>
</dbReference>
<feature type="domain" description="Rieske" evidence="8">
    <location>
        <begin position="14"/>
        <end position="108"/>
    </location>
</feature>
<keyword evidence="10" id="KW-1185">Reference proteome</keyword>
<evidence type="ECO:0000256" key="4">
    <source>
        <dbReference type="ARBA" id="ARBA00023002"/>
    </source>
</evidence>
<keyword evidence="4 9" id="KW-0560">Oxidoreductase</keyword>
<sequence>MPDRPPIPSAAEPVVVASWSELGDRQPAHALVADVDLVIVRFDERVSVLYGRCLHRGALLSDGHVDGPNLICGVHDWDYRLDTGVSAYNNAEALHKFGAWIDQDADTVVVDRLEIAAWAEDHPQPFDRAAYQGSYADTHPVAAEPFNKRIRSLARDGLSKTGHHGPSSAMGVPLTELPRWSSIQIVTAQLARQPRLDDEPVGTELVIGPTAAKPLRLEIPLFVSDMSFGALSEEAKLALARGAELAGTGICSGEGGMLPEEQQANSRYFYELASGRFGWSLDKVARCQAFHFKGGQGAKTGTGGHLPGSKVSGKIAEVRNLSEGEPAISPATFPDLHTVADFRRVADEVREVSGGIPIGFKLSAQHIEADIDFALEIGCEYLILDGRGGGTGAAPELFKANISVPTIPALARARRHLDHRRGERGGGEVTLIITGGLRTEGDFCKALALGADAIAVSNAALQAIGCLGMRACHTNNCPVGIATQKPQLRARLEIEQSARQLHRYFSSTVELMKIMARACGHEHLREFSIDDLTTWDRDMAYLSGVAYGGVVPL</sequence>
<accession>A0A2S9Y4J7</accession>
<dbReference type="InterPro" id="IPR024188">
    <property type="entry name" value="GltB"/>
</dbReference>
<evidence type="ECO:0000313" key="9">
    <source>
        <dbReference type="EMBL" id="PRQ00024.1"/>
    </source>
</evidence>
<dbReference type="EC" id="1.4.1.13" evidence="9"/>
<evidence type="ECO:0000256" key="7">
    <source>
        <dbReference type="PIRNR" id="PIRNR006429"/>
    </source>
</evidence>
<dbReference type="Gene3D" id="3.20.20.70">
    <property type="entry name" value="Aldolase class I"/>
    <property type="match status" value="1"/>
</dbReference>
<protein>
    <submittedName>
        <fullName evidence="9">Glutamate synthase [NADPH] large chain</fullName>
        <ecNumber evidence="9">1.4.1.13</ecNumber>
    </submittedName>
</protein>
<evidence type="ECO:0000256" key="6">
    <source>
        <dbReference type="ARBA" id="ARBA00023014"/>
    </source>
</evidence>
<dbReference type="EMBL" id="PVNK01000138">
    <property type="protein sequence ID" value="PRQ00024.1"/>
    <property type="molecule type" value="Genomic_DNA"/>
</dbReference>
<evidence type="ECO:0000256" key="3">
    <source>
        <dbReference type="ARBA" id="ARBA00022723"/>
    </source>
</evidence>
<dbReference type="InterPro" id="IPR002932">
    <property type="entry name" value="Glu_synthdom"/>
</dbReference>
<dbReference type="SUPFAM" id="SSF51395">
    <property type="entry name" value="FMN-linked oxidoreductases"/>
    <property type="match status" value="1"/>
</dbReference>
<dbReference type="Gene3D" id="2.102.10.10">
    <property type="entry name" value="Rieske [2Fe-2S] iron-sulphur domain"/>
    <property type="match status" value="1"/>
</dbReference>
<dbReference type="Pfam" id="PF00355">
    <property type="entry name" value="Rieske"/>
    <property type="match status" value="1"/>
</dbReference>
<dbReference type="OrthoDB" id="9758182at2"/>
<dbReference type="GO" id="GO:0046872">
    <property type="term" value="F:metal ion binding"/>
    <property type="evidence" value="ECO:0007669"/>
    <property type="project" value="UniProtKB-KW"/>
</dbReference>
<dbReference type="GO" id="GO:0051537">
    <property type="term" value="F:2 iron, 2 sulfur cluster binding"/>
    <property type="evidence" value="ECO:0007669"/>
    <property type="project" value="UniProtKB-KW"/>
</dbReference>
<dbReference type="PANTHER" id="PTHR43819:SF1">
    <property type="entry name" value="ARCHAEAL-TYPE GLUTAMATE SYNTHASE [NADPH]"/>
    <property type="match status" value="1"/>
</dbReference>
<keyword evidence="6" id="KW-0411">Iron-sulfur</keyword>
<evidence type="ECO:0000256" key="5">
    <source>
        <dbReference type="ARBA" id="ARBA00023004"/>
    </source>
</evidence>
<dbReference type="RefSeq" id="WP_106392222.1">
    <property type="nucleotide sequence ID" value="NZ_PVNK01000138.1"/>
</dbReference>
<evidence type="ECO:0000256" key="1">
    <source>
        <dbReference type="ARBA" id="ARBA00009716"/>
    </source>
</evidence>
<keyword evidence="5" id="KW-0408">Iron</keyword>
<dbReference type="GO" id="GO:0006537">
    <property type="term" value="P:glutamate biosynthetic process"/>
    <property type="evidence" value="ECO:0007669"/>
    <property type="project" value="InterPro"/>
</dbReference>
<gene>
    <name evidence="9" type="primary">gltA_2</name>
    <name evidence="9" type="ORF">ENSA5_28380</name>
</gene>
<comment type="similarity">
    <text evidence="1 7">Belongs to the glutamate synthase family.</text>
</comment>
<reference evidence="9 10" key="1">
    <citation type="submission" date="2018-03" db="EMBL/GenBank/DDBJ databases">
        <title>Draft Genome Sequences of the Obligatory Marine Myxobacteria Enhygromyxa salina SWB005.</title>
        <authorList>
            <person name="Poehlein A."/>
            <person name="Moghaddam J.A."/>
            <person name="Harms H."/>
            <person name="Alanjari M."/>
            <person name="Koenig G.M."/>
            <person name="Daniel R."/>
            <person name="Schaeberle T.F."/>
        </authorList>
    </citation>
    <scope>NUCLEOTIDE SEQUENCE [LARGE SCALE GENOMIC DNA]</scope>
    <source>
        <strain evidence="9 10">SWB005</strain>
    </source>
</reference>
<dbReference type="Proteomes" id="UP000237968">
    <property type="component" value="Unassembled WGS sequence"/>
</dbReference>
<dbReference type="InterPro" id="IPR043578">
    <property type="entry name" value="GltB_archl_type"/>
</dbReference>
<dbReference type="PANTHER" id="PTHR43819">
    <property type="entry name" value="ARCHAEAL-TYPE GLUTAMATE SYNTHASE [NADPH]"/>
    <property type="match status" value="1"/>
</dbReference>
<evidence type="ECO:0000259" key="8">
    <source>
        <dbReference type="PROSITE" id="PS51296"/>
    </source>
</evidence>
<name>A0A2S9Y4J7_9BACT</name>
<comment type="caution">
    <text evidence="9">The sequence shown here is derived from an EMBL/GenBank/DDBJ whole genome shotgun (WGS) entry which is preliminary data.</text>
</comment>